<sequence>MNREEYNRVLEKLAEKRGITEAEAEQGLQDVLDDIFEYLDDTARSRWLKLAGKKDKMTTEDFVECMAELFQIVEKKR</sequence>
<dbReference type="RefSeq" id="WP_187303689.1">
    <property type="nucleotide sequence ID" value="NZ_CBCTON010000012.1"/>
</dbReference>
<organism evidence="1 2">
    <name type="scientific">Zhenpiania hominis</name>
    <dbReference type="NCBI Taxonomy" id="2763644"/>
    <lineage>
        <taxon>Bacteria</taxon>
        <taxon>Bacillati</taxon>
        <taxon>Bacillota</taxon>
        <taxon>Clostridia</taxon>
        <taxon>Peptostreptococcales</taxon>
        <taxon>Anaerovoracaceae</taxon>
        <taxon>Zhenpiania</taxon>
    </lineage>
</organism>
<gene>
    <name evidence="1" type="ORF">H9L42_12260</name>
</gene>
<evidence type="ECO:0000313" key="2">
    <source>
        <dbReference type="Proteomes" id="UP000602647"/>
    </source>
</evidence>
<dbReference type="EMBL" id="JACRYT010000015">
    <property type="protein sequence ID" value="MBC6680594.1"/>
    <property type="molecule type" value="Genomic_DNA"/>
</dbReference>
<protein>
    <submittedName>
        <fullName evidence="1">Uncharacterized protein</fullName>
    </submittedName>
</protein>
<keyword evidence="2" id="KW-1185">Reference proteome</keyword>
<dbReference type="AlphaFoldDB" id="A0A923SSP5"/>
<evidence type="ECO:0000313" key="1">
    <source>
        <dbReference type="EMBL" id="MBC6680594.1"/>
    </source>
</evidence>
<comment type="caution">
    <text evidence="1">The sequence shown here is derived from an EMBL/GenBank/DDBJ whole genome shotgun (WGS) entry which is preliminary data.</text>
</comment>
<dbReference type="Proteomes" id="UP000602647">
    <property type="component" value="Unassembled WGS sequence"/>
</dbReference>
<proteinExistence type="predicted"/>
<accession>A0A923SSP5</accession>
<name>A0A923SSP5_9FIRM</name>
<reference evidence="1" key="1">
    <citation type="submission" date="2020-08" db="EMBL/GenBank/DDBJ databases">
        <title>Genome public.</title>
        <authorList>
            <person name="Liu C."/>
            <person name="Sun Q."/>
        </authorList>
    </citation>
    <scope>NUCLEOTIDE SEQUENCE</scope>
    <source>
        <strain evidence="1">BX12</strain>
    </source>
</reference>